<reference evidence="1" key="1">
    <citation type="journal article" date="2003" name="Genome Biol.">
        <title>An integrated gene annotation and transcriptional profiling approach towards the full gene content of the Drosophila genome.</title>
        <authorList>
            <person name="Hild M."/>
            <person name="Beckmann B."/>
            <person name="Haas S.A."/>
            <person name="Koch B."/>
            <person name="Solovyev V."/>
            <person name="Busold C."/>
            <person name="Fellenberg K."/>
            <person name="Boutros M."/>
            <person name="Vingron M."/>
            <person name="Sauer F."/>
            <person name="Hoheisel J.D."/>
            <person name="Paro R."/>
        </authorList>
    </citation>
    <scope>NUCLEOTIDE SEQUENCE</scope>
</reference>
<dbReference type="AlphaFoldDB" id="Q6IKN2"/>
<name>Q6IKN2_DROME</name>
<sequence length="144" mass="16047">MGRQQAGEVANTMAKSYSHKLGKLSAVKRQKLARCRLECAGAKLYTLFLHVCDIILPEAVRFARSLADDAERFDKTPNTFCQIIRTPDVFLTADQVARWPNKCGVWMGGKVPVSRRLLVWWPIASVGGGGIVKPLCHRPISVRK</sequence>
<organism evidence="1">
    <name type="scientific">Drosophila melanogaster</name>
    <name type="common">Fruit fly</name>
    <dbReference type="NCBI Taxonomy" id="7227"/>
    <lineage>
        <taxon>Eukaryota</taxon>
        <taxon>Metazoa</taxon>
        <taxon>Ecdysozoa</taxon>
        <taxon>Arthropoda</taxon>
        <taxon>Hexapoda</taxon>
        <taxon>Insecta</taxon>
        <taxon>Pterygota</taxon>
        <taxon>Neoptera</taxon>
        <taxon>Endopterygota</taxon>
        <taxon>Diptera</taxon>
        <taxon>Brachycera</taxon>
        <taxon>Muscomorpha</taxon>
        <taxon>Ephydroidea</taxon>
        <taxon>Drosophilidae</taxon>
        <taxon>Drosophila</taxon>
        <taxon>Sophophora</taxon>
    </lineage>
</organism>
<gene>
    <name evidence="1" type="ORF">HDC12033</name>
</gene>
<protein>
    <submittedName>
        <fullName evidence="1">HDC12033</fullName>
    </submittedName>
</protein>
<accession>Q6IKN2</accession>
<proteinExistence type="predicted"/>
<dbReference type="EMBL" id="BK002334">
    <property type="protein sequence ID" value="DAA03840.1"/>
    <property type="molecule type" value="Genomic_DNA"/>
</dbReference>
<evidence type="ECO:0000313" key="1">
    <source>
        <dbReference type="EMBL" id="DAA03840.1"/>
    </source>
</evidence>